<keyword evidence="6" id="KW-1185">Reference proteome</keyword>
<keyword evidence="2" id="KW-0238">DNA-binding</keyword>
<dbReference type="SMART" id="SM00342">
    <property type="entry name" value="HTH_ARAC"/>
    <property type="match status" value="1"/>
</dbReference>
<dbReference type="RefSeq" id="WP_204572354.1">
    <property type="nucleotide sequence ID" value="NZ_JACJLL010000057.1"/>
</dbReference>
<dbReference type="PANTHER" id="PTHR43280">
    <property type="entry name" value="ARAC-FAMILY TRANSCRIPTIONAL REGULATOR"/>
    <property type="match status" value="1"/>
</dbReference>
<dbReference type="PROSITE" id="PS01124">
    <property type="entry name" value="HTH_ARAC_FAMILY_2"/>
    <property type="match status" value="1"/>
</dbReference>
<evidence type="ECO:0000259" key="4">
    <source>
        <dbReference type="PROSITE" id="PS01124"/>
    </source>
</evidence>
<dbReference type="InterPro" id="IPR011051">
    <property type="entry name" value="RmlC_Cupin_sf"/>
</dbReference>
<dbReference type="InterPro" id="IPR020449">
    <property type="entry name" value="Tscrpt_reg_AraC-type_HTH"/>
</dbReference>
<reference evidence="5 6" key="1">
    <citation type="journal article" date="2021" name="Sci. Rep.">
        <title>The distribution of antibiotic resistance genes in chicken gut microbiota commensals.</title>
        <authorList>
            <person name="Juricova H."/>
            <person name="Matiasovicova J."/>
            <person name="Kubasova T."/>
            <person name="Cejkova D."/>
            <person name="Rychlik I."/>
        </authorList>
    </citation>
    <scope>NUCLEOTIDE SEQUENCE [LARGE SCALE GENOMIC DNA]</scope>
    <source>
        <strain evidence="5 6">An435</strain>
    </source>
</reference>
<proteinExistence type="predicted"/>
<keyword evidence="3" id="KW-0804">Transcription</keyword>
<dbReference type="Proteomes" id="UP000767334">
    <property type="component" value="Unassembled WGS sequence"/>
</dbReference>
<sequence>MQKINHIQFRNGSKEELLPNLKDDFPYICSYVDMNKYIGGFAPWHWHKEIELFYIEKGTLEYYTPQGKLTFSEGAGGIINSNVLHMTKTKNKLENTIQFIHIFDTTFLSGHQGSRIDKKYITPFITATQIDIIPFFPTDIEHIKILKLLNDSFKISNNDFSYELKLRTILCEIWIEVLRISDKKLKEKNTYNKLNDKLKMMIVYINEHYSEKIAISEIATSAFVSERDCFRIFHDCLHITPSQYLRNYRIQKACYMLSNTKISIIDITHLCGFSTSSYFGKTFKDQVGCSPLKYRQYWQNNDIIRQK</sequence>
<dbReference type="SUPFAM" id="SSF51182">
    <property type="entry name" value="RmlC-like cupins"/>
    <property type="match status" value="1"/>
</dbReference>
<protein>
    <submittedName>
        <fullName evidence="5">Helix-turn-helix transcriptional regulator</fullName>
    </submittedName>
</protein>
<dbReference type="PANTHER" id="PTHR43280:SF2">
    <property type="entry name" value="HTH-TYPE TRANSCRIPTIONAL REGULATOR EXSA"/>
    <property type="match status" value="1"/>
</dbReference>
<organism evidence="5 6">
    <name type="scientific">Clostridium saudiense</name>
    <dbReference type="NCBI Taxonomy" id="1414720"/>
    <lineage>
        <taxon>Bacteria</taxon>
        <taxon>Bacillati</taxon>
        <taxon>Bacillota</taxon>
        <taxon>Clostridia</taxon>
        <taxon>Eubacteriales</taxon>
        <taxon>Clostridiaceae</taxon>
        <taxon>Clostridium</taxon>
    </lineage>
</organism>
<dbReference type="Gene3D" id="2.60.120.10">
    <property type="entry name" value="Jelly Rolls"/>
    <property type="match status" value="1"/>
</dbReference>
<name>A0ABS2FGK6_9CLOT</name>
<evidence type="ECO:0000256" key="1">
    <source>
        <dbReference type="ARBA" id="ARBA00023015"/>
    </source>
</evidence>
<keyword evidence="1" id="KW-0805">Transcription regulation</keyword>
<dbReference type="InterPro" id="IPR018062">
    <property type="entry name" value="HTH_AraC-typ_CS"/>
</dbReference>
<dbReference type="SUPFAM" id="SSF46689">
    <property type="entry name" value="Homeodomain-like"/>
    <property type="match status" value="2"/>
</dbReference>
<dbReference type="InterPro" id="IPR014710">
    <property type="entry name" value="RmlC-like_jellyroll"/>
</dbReference>
<evidence type="ECO:0000256" key="3">
    <source>
        <dbReference type="ARBA" id="ARBA00023163"/>
    </source>
</evidence>
<dbReference type="InterPro" id="IPR009057">
    <property type="entry name" value="Homeodomain-like_sf"/>
</dbReference>
<evidence type="ECO:0000313" key="5">
    <source>
        <dbReference type="EMBL" id="MBM6819690.1"/>
    </source>
</evidence>
<evidence type="ECO:0000256" key="2">
    <source>
        <dbReference type="ARBA" id="ARBA00023125"/>
    </source>
</evidence>
<comment type="caution">
    <text evidence="5">The sequence shown here is derived from an EMBL/GenBank/DDBJ whole genome shotgun (WGS) entry which is preliminary data.</text>
</comment>
<dbReference type="Gene3D" id="1.10.10.60">
    <property type="entry name" value="Homeodomain-like"/>
    <property type="match status" value="2"/>
</dbReference>
<gene>
    <name evidence="5" type="ORF">H6A19_10135</name>
</gene>
<feature type="domain" description="HTH araC/xylS-type" evidence="4">
    <location>
        <begin position="199"/>
        <end position="297"/>
    </location>
</feature>
<dbReference type="InterPro" id="IPR018060">
    <property type="entry name" value="HTH_AraC"/>
</dbReference>
<dbReference type="EMBL" id="JACJLL010000057">
    <property type="protein sequence ID" value="MBM6819690.1"/>
    <property type="molecule type" value="Genomic_DNA"/>
</dbReference>
<evidence type="ECO:0000313" key="6">
    <source>
        <dbReference type="Proteomes" id="UP000767334"/>
    </source>
</evidence>
<dbReference type="PRINTS" id="PR00032">
    <property type="entry name" value="HTHARAC"/>
</dbReference>
<accession>A0ABS2FGK6</accession>
<dbReference type="Pfam" id="PF12833">
    <property type="entry name" value="HTH_18"/>
    <property type="match status" value="1"/>
</dbReference>
<dbReference type="PROSITE" id="PS00041">
    <property type="entry name" value="HTH_ARAC_FAMILY_1"/>
    <property type="match status" value="1"/>
</dbReference>